<gene>
    <name evidence="2" type="ORF">K7X08_028031</name>
</gene>
<dbReference type="Proteomes" id="UP001152561">
    <property type="component" value="Unassembled WGS sequence"/>
</dbReference>
<name>A0A9Q1RN69_9SOLA</name>
<dbReference type="PANTHER" id="PTHR35318">
    <property type="entry name" value="BNAA10G08410D PROTEIN"/>
    <property type="match status" value="1"/>
</dbReference>
<sequence length="146" mass="15600">MKFLPEFALCFGGATITPTVTEADTTAATPSCEEQNRRGNSGEATTPSAMRGRGTRRVVKSKNGANWKPALRAIAEERAMSDVVVDGNGARRKERAAVPSTCVKSVAKVKAKSIARSKLTPRHGDDYWKSTGPMAVPAFAPTAFLF</sequence>
<dbReference type="OrthoDB" id="1917265at2759"/>
<dbReference type="PANTHER" id="PTHR35318:SF8">
    <property type="match status" value="1"/>
</dbReference>
<dbReference type="AlphaFoldDB" id="A0A9Q1RN69"/>
<proteinExistence type="predicted"/>
<evidence type="ECO:0000313" key="3">
    <source>
        <dbReference type="Proteomes" id="UP001152561"/>
    </source>
</evidence>
<keyword evidence="3" id="KW-1185">Reference proteome</keyword>
<organism evidence="2 3">
    <name type="scientific">Anisodus acutangulus</name>
    <dbReference type="NCBI Taxonomy" id="402998"/>
    <lineage>
        <taxon>Eukaryota</taxon>
        <taxon>Viridiplantae</taxon>
        <taxon>Streptophyta</taxon>
        <taxon>Embryophyta</taxon>
        <taxon>Tracheophyta</taxon>
        <taxon>Spermatophyta</taxon>
        <taxon>Magnoliopsida</taxon>
        <taxon>eudicotyledons</taxon>
        <taxon>Gunneridae</taxon>
        <taxon>Pentapetalae</taxon>
        <taxon>asterids</taxon>
        <taxon>lamiids</taxon>
        <taxon>Solanales</taxon>
        <taxon>Solanaceae</taxon>
        <taxon>Solanoideae</taxon>
        <taxon>Hyoscyameae</taxon>
        <taxon>Anisodus</taxon>
    </lineage>
</organism>
<protein>
    <submittedName>
        <fullName evidence="2">Uncharacterized protein</fullName>
    </submittedName>
</protein>
<evidence type="ECO:0000313" key="2">
    <source>
        <dbReference type="EMBL" id="KAJ8568498.1"/>
    </source>
</evidence>
<reference evidence="3" key="1">
    <citation type="journal article" date="2023" name="Proc. Natl. Acad. Sci. U.S.A.">
        <title>Genomic and structural basis for evolution of tropane alkaloid biosynthesis.</title>
        <authorList>
            <person name="Wanga Y.-J."/>
            <person name="Taina T."/>
            <person name="Yua J.-Y."/>
            <person name="Lia J."/>
            <person name="Xua B."/>
            <person name="Chenc J."/>
            <person name="D'Auriad J.C."/>
            <person name="Huanga J.-P."/>
            <person name="Huanga S.-X."/>
        </authorList>
    </citation>
    <scope>NUCLEOTIDE SEQUENCE [LARGE SCALE GENOMIC DNA]</scope>
    <source>
        <strain evidence="3">cv. KIB-2019</strain>
    </source>
</reference>
<evidence type="ECO:0000256" key="1">
    <source>
        <dbReference type="SAM" id="MobiDB-lite"/>
    </source>
</evidence>
<accession>A0A9Q1RN69</accession>
<feature type="compositionally biased region" description="Polar residues" evidence="1">
    <location>
        <begin position="26"/>
        <end position="48"/>
    </location>
</feature>
<comment type="caution">
    <text evidence="2">The sequence shown here is derived from an EMBL/GenBank/DDBJ whole genome shotgun (WGS) entry which is preliminary data.</text>
</comment>
<feature type="region of interest" description="Disordered" evidence="1">
    <location>
        <begin position="26"/>
        <end position="63"/>
    </location>
</feature>
<dbReference type="EMBL" id="JAJAGQ010000003">
    <property type="protein sequence ID" value="KAJ8568498.1"/>
    <property type="molecule type" value="Genomic_DNA"/>
</dbReference>